<dbReference type="Pfam" id="PF09707">
    <property type="entry name" value="Cas_Cas2CT1978"/>
    <property type="match status" value="1"/>
</dbReference>
<dbReference type="CDD" id="cd09755">
    <property type="entry name" value="Cas2_I-E"/>
    <property type="match status" value="1"/>
</dbReference>
<keyword evidence="1" id="KW-0378">Hydrolase</keyword>
<gene>
    <name evidence="4" type="ORF">B7R76_06785</name>
</gene>
<dbReference type="SMART" id="SM00479">
    <property type="entry name" value="EXOIII"/>
    <property type="match status" value="1"/>
</dbReference>
<proteinExistence type="predicted"/>
<dbReference type="GO" id="GO:0003676">
    <property type="term" value="F:nucleic acid binding"/>
    <property type="evidence" value="ECO:0007669"/>
    <property type="project" value="InterPro"/>
</dbReference>
<dbReference type="CDD" id="cd06127">
    <property type="entry name" value="DEDDh"/>
    <property type="match status" value="1"/>
</dbReference>
<dbReference type="Gene3D" id="3.30.70.240">
    <property type="match status" value="1"/>
</dbReference>
<evidence type="ECO:0000259" key="3">
    <source>
        <dbReference type="SMART" id="SM00479"/>
    </source>
</evidence>
<dbReference type="NCBIfam" id="TIGR01873">
    <property type="entry name" value="cas_CT1978"/>
    <property type="match status" value="1"/>
</dbReference>
<dbReference type="RefSeq" id="WP_034575378.1">
    <property type="nucleotide sequence ID" value="NZ_NBZD01000004.1"/>
</dbReference>
<dbReference type="FunFam" id="3.30.420.10:FF:000045">
    <property type="entry name" value="3'-5' exonuclease DinG"/>
    <property type="match status" value="1"/>
</dbReference>
<feature type="region of interest" description="Disordered" evidence="2">
    <location>
        <begin position="92"/>
        <end position="112"/>
    </location>
</feature>
<organism evidence="4 5">
    <name type="scientific">Mageeibacillus indolicus</name>
    <dbReference type="NCBI Taxonomy" id="884684"/>
    <lineage>
        <taxon>Bacteria</taxon>
        <taxon>Bacillati</taxon>
        <taxon>Bacillota</taxon>
        <taxon>Clostridia</taxon>
        <taxon>Eubacteriales</taxon>
        <taxon>Oscillospiraceae</taxon>
        <taxon>Mageeibacillus</taxon>
    </lineage>
</organism>
<dbReference type="PANTHER" id="PTHR30231">
    <property type="entry name" value="DNA POLYMERASE III SUBUNIT EPSILON"/>
    <property type="match status" value="1"/>
</dbReference>
<dbReference type="GO" id="GO:0005829">
    <property type="term" value="C:cytosol"/>
    <property type="evidence" value="ECO:0007669"/>
    <property type="project" value="TreeGrafter"/>
</dbReference>
<feature type="domain" description="Exonuclease" evidence="3">
    <location>
        <begin position="140"/>
        <end position="307"/>
    </location>
</feature>
<dbReference type="Pfam" id="PF00929">
    <property type="entry name" value="RNase_T"/>
    <property type="match status" value="1"/>
</dbReference>
<dbReference type="AlphaFoldDB" id="A0A2J8AZV2"/>
<dbReference type="Gene3D" id="3.30.420.10">
    <property type="entry name" value="Ribonuclease H-like superfamily/Ribonuclease H"/>
    <property type="match status" value="1"/>
</dbReference>
<evidence type="ECO:0000256" key="1">
    <source>
        <dbReference type="ARBA" id="ARBA00022839"/>
    </source>
</evidence>
<keyword evidence="1" id="KW-0269">Exonuclease</keyword>
<dbReference type="EMBL" id="NBZD01000004">
    <property type="protein sequence ID" value="PNH18035.1"/>
    <property type="molecule type" value="Genomic_DNA"/>
</dbReference>
<dbReference type="GO" id="GO:0008408">
    <property type="term" value="F:3'-5' exonuclease activity"/>
    <property type="evidence" value="ECO:0007669"/>
    <property type="project" value="TreeGrafter"/>
</dbReference>
<comment type="caution">
    <text evidence="4">The sequence shown here is derived from an EMBL/GenBank/DDBJ whole genome shotgun (WGS) entry which is preliminary data.</text>
</comment>
<keyword evidence="1" id="KW-0540">Nuclease</keyword>
<sequence length="311" mass="35020">MPLTVITLKKSPMSLRGDLTKWMQEISTGVYVGNFSAKIRENLWQRVIDSVGDGEATMSYACRNELGYNFKTHNSVKIPLIVEGLPLVFTPHNDSKDNSDEENENKYKPGFSNAAKMRNSRKFSNNFKSSQNGLQCRRKPYVIIDLETTGLNPSKDLIIEIGAIKVAESIDIYTCIVNQTEKFPKLPDLIKQLTGIDEAQMKAGENEAKAIAGLVKFIGDNVIIGYNINFDINFINEALKKMGSGSLTNKTYDVMKYVKKDKMFIANYKLETVLKEYDINTHVPHRALEDARIIQILAGKLDALMNKLIVK</sequence>
<evidence type="ECO:0000313" key="4">
    <source>
        <dbReference type="EMBL" id="PNH18035.1"/>
    </source>
</evidence>
<dbReference type="SUPFAM" id="SSF53098">
    <property type="entry name" value="Ribonuclease H-like"/>
    <property type="match status" value="1"/>
</dbReference>
<dbReference type="InterPro" id="IPR013520">
    <property type="entry name" value="Ribonucl_H"/>
</dbReference>
<evidence type="ECO:0000256" key="2">
    <source>
        <dbReference type="SAM" id="MobiDB-lite"/>
    </source>
</evidence>
<dbReference type="InterPro" id="IPR010152">
    <property type="entry name" value="CRISPR-assoc_prot_Cas2_sub"/>
</dbReference>
<dbReference type="GO" id="GO:0045004">
    <property type="term" value="P:DNA replication proofreading"/>
    <property type="evidence" value="ECO:0007669"/>
    <property type="project" value="TreeGrafter"/>
</dbReference>
<protein>
    <submittedName>
        <fullName evidence="4">Type I-E CRISPR-associated endoribonuclease Cas2</fullName>
    </submittedName>
</protein>
<dbReference type="InterPro" id="IPR036397">
    <property type="entry name" value="RNaseH_sf"/>
</dbReference>
<dbReference type="Proteomes" id="UP000236394">
    <property type="component" value="Unassembled WGS sequence"/>
</dbReference>
<name>A0A2J8AZV2_9FIRM</name>
<dbReference type="PANTHER" id="PTHR30231:SF41">
    <property type="entry name" value="DNA POLYMERASE III SUBUNIT EPSILON"/>
    <property type="match status" value="1"/>
</dbReference>
<dbReference type="InterPro" id="IPR012337">
    <property type="entry name" value="RNaseH-like_sf"/>
</dbReference>
<accession>A0A2J8AZV2</accession>
<evidence type="ECO:0000313" key="5">
    <source>
        <dbReference type="Proteomes" id="UP000236394"/>
    </source>
</evidence>
<reference evidence="5" key="1">
    <citation type="submission" date="2017-04" db="EMBL/GenBank/DDBJ databases">
        <authorList>
            <person name="Bumgarner R.E."/>
            <person name="Fredricks D.N."/>
            <person name="Srinivasan S."/>
        </authorList>
    </citation>
    <scope>NUCLEOTIDE SEQUENCE [LARGE SCALE GENOMIC DNA]</scope>
    <source>
        <strain evidence="5">KA00405</strain>
    </source>
</reference>